<accession>A0A2T0MMB2</accession>
<dbReference type="InterPro" id="IPR051052">
    <property type="entry name" value="Diverse_substrate_MTase"/>
</dbReference>
<dbReference type="Gene3D" id="3.40.50.150">
    <property type="entry name" value="Vaccinia Virus protein VP39"/>
    <property type="match status" value="1"/>
</dbReference>
<organism evidence="5 6">
    <name type="scientific">Nonomuraea fuscirosea</name>
    <dbReference type="NCBI Taxonomy" id="1291556"/>
    <lineage>
        <taxon>Bacteria</taxon>
        <taxon>Bacillati</taxon>
        <taxon>Actinomycetota</taxon>
        <taxon>Actinomycetes</taxon>
        <taxon>Streptosporangiales</taxon>
        <taxon>Streptosporangiaceae</taxon>
        <taxon>Nonomuraea</taxon>
    </lineage>
</organism>
<evidence type="ECO:0000256" key="2">
    <source>
        <dbReference type="ARBA" id="ARBA00022603"/>
    </source>
</evidence>
<dbReference type="CDD" id="cd02440">
    <property type="entry name" value="AdoMet_MTases"/>
    <property type="match status" value="1"/>
</dbReference>
<reference evidence="5 6" key="1">
    <citation type="submission" date="2018-03" db="EMBL/GenBank/DDBJ databases">
        <title>Genomic Encyclopedia of Type Strains, Phase III (KMG-III): the genomes of soil and plant-associated and newly described type strains.</title>
        <authorList>
            <person name="Whitman W."/>
        </authorList>
    </citation>
    <scope>NUCLEOTIDE SEQUENCE [LARGE SCALE GENOMIC DNA]</scope>
    <source>
        <strain evidence="5 6">CGMCC 4.7104</strain>
    </source>
</reference>
<dbReference type="GO" id="GO:0008757">
    <property type="term" value="F:S-adenosylmethionine-dependent methyltransferase activity"/>
    <property type="evidence" value="ECO:0007669"/>
    <property type="project" value="InterPro"/>
</dbReference>
<proteinExistence type="inferred from homology"/>
<dbReference type="Proteomes" id="UP000238312">
    <property type="component" value="Unassembled WGS sequence"/>
</dbReference>
<name>A0A2T0MMB2_9ACTN</name>
<comment type="similarity">
    <text evidence="1">Belongs to the methyltransferase superfamily.</text>
</comment>
<dbReference type="InterPro" id="IPR013216">
    <property type="entry name" value="Methyltransf_11"/>
</dbReference>
<evidence type="ECO:0000256" key="1">
    <source>
        <dbReference type="ARBA" id="ARBA00008361"/>
    </source>
</evidence>
<feature type="domain" description="Methyltransferase type 11" evidence="4">
    <location>
        <begin position="39"/>
        <end position="128"/>
    </location>
</feature>
<dbReference type="GO" id="GO:0032259">
    <property type="term" value="P:methylation"/>
    <property type="evidence" value="ECO:0007669"/>
    <property type="project" value="UniProtKB-KW"/>
</dbReference>
<evidence type="ECO:0000313" key="5">
    <source>
        <dbReference type="EMBL" id="PRX58955.1"/>
    </source>
</evidence>
<evidence type="ECO:0000256" key="3">
    <source>
        <dbReference type="ARBA" id="ARBA00022679"/>
    </source>
</evidence>
<evidence type="ECO:0000313" key="6">
    <source>
        <dbReference type="Proteomes" id="UP000238312"/>
    </source>
</evidence>
<sequence>MTSVYDNERLAASYAFDRPPVHQQILKSARLRGPVGRALDIGCGAGVSTAALVPSAGQVIGLEPVPAMLAHRRSVAPSARFAVGTAEALPFASGSFDLVAAAGSLDYADLPSALAEVARVLTPDGTFLLYDYSKGRCSPTADALATWFTSFEQRFPSPAGRRPPAVPGLPLAGAGLRLLDRVDVEVSVPMTFDGYLRYVLGEVNVASAIARGADSAEEAGDWCRRTLAEVFAPGELTVVFRGYLATLARADPCDVSEGVWG</sequence>
<dbReference type="Pfam" id="PF08241">
    <property type="entry name" value="Methyltransf_11"/>
    <property type="match status" value="1"/>
</dbReference>
<dbReference type="RefSeq" id="WP_181308303.1">
    <property type="nucleotide sequence ID" value="NZ_PVNG01000021.1"/>
</dbReference>
<dbReference type="InterPro" id="IPR029063">
    <property type="entry name" value="SAM-dependent_MTases_sf"/>
</dbReference>
<comment type="caution">
    <text evidence="5">The sequence shown here is derived from an EMBL/GenBank/DDBJ whole genome shotgun (WGS) entry which is preliminary data.</text>
</comment>
<dbReference type="SUPFAM" id="SSF53335">
    <property type="entry name" value="S-adenosyl-L-methionine-dependent methyltransferases"/>
    <property type="match status" value="1"/>
</dbReference>
<keyword evidence="2 5" id="KW-0489">Methyltransferase</keyword>
<evidence type="ECO:0000259" key="4">
    <source>
        <dbReference type="Pfam" id="PF08241"/>
    </source>
</evidence>
<dbReference type="AlphaFoldDB" id="A0A2T0MMB2"/>
<gene>
    <name evidence="5" type="ORF">B0I32_12159</name>
</gene>
<dbReference type="EMBL" id="PVNG01000021">
    <property type="protein sequence ID" value="PRX58955.1"/>
    <property type="molecule type" value="Genomic_DNA"/>
</dbReference>
<protein>
    <submittedName>
        <fullName evidence="5">Methyltransferase family protein</fullName>
    </submittedName>
</protein>
<keyword evidence="3 5" id="KW-0808">Transferase</keyword>
<keyword evidence="6" id="KW-1185">Reference proteome</keyword>
<dbReference type="PANTHER" id="PTHR44942:SF4">
    <property type="entry name" value="METHYLTRANSFERASE TYPE 11 DOMAIN-CONTAINING PROTEIN"/>
    <property type="match status" value="1"/>
</dbReference>
<dbReference type="PANTHER" id="PTHR44942">
    <property type="entry name" value="METHYLTRANSF_11 DOMAIN-CONTAINING PROTEIN"/>
    <property type="match status" value="1"/>
</dbReference>